<dbReference type="InterPro" id="IPR050275">
    <property type="entry name" value="PGM_Phosphatase"/>
</dbReference>
<proteinExistence type="predicted"/>
<keyword evidence="2" id="KW-1185">Reference proteome</keyword>
<keyword evidence="1" id="KW-0413">Isomerase</keyword>
<name>A0AA96LCX5_9BACL</name>
<accession>A0AA96LCX5</accession>
<reference evidence="1 2" key="1">
    <citation type="submission" date="2022-02" db="EMBL/GenBank/DDBJ databases">
        <title>Paenibacillus sp. MBLB1776 Whole Genome Shotgun Sequencing.</title>
        <authorList>
            <person name="Hwang C.Y."/>
            <person name="Cho E.-S."/>
            <person name="Seo M.-J."/>
        </authorList>
    </citation>
    <scope>NUCLEOTIDE SEQUENCE [LARGE SCALE GENOMIC DNA]</scope>
    <source>
        <strain evidence="1 2">MBLB1776</strain>
    </source>
</reference>
<dbReference type="PANTHER" id="PTHR48100:SF1">
    <property type="entry name" value="HISTIDINE PHOSPHATASE FAMILY PROTEIN-RELATED"/>
    <property type="match status" value="1"/>
</dbReference>
<dbReference type="EMBL" id="CP130318">
    <property type="protein sequence ID" value="WNQ09890.1"/>
    <property type="molecule type" value="Genomic_DNA"/>
</dbReference>
<gene>
    <name evidence="1" type="ORF">MJA45_20015</name>
</gene>
<dbReference type="CDD" id="cd07067">
    <property type="entry name" value="HP_PGM_like"/>
    <property type="match status" value="1"/>
</dbReference>
<dbReference type="PANTHER" id="PTHR48100">
    <property type="entry name" value="BROAD-SPECIFICITY PHOSPHATASE YOR283W-RELATED"/>
    <property type="match status" value="1"/>
</dbReference>
<dbReference type="AlphaFoldDB" id="A0AA96LCX5"/>
<dbReference type="Gene3D" id="3.40.50.1240">
    <property type="entry name" value="Phosphoglycerate mutase-like"/>
    <property type="match status" value="2"/>
</dbReference>
<dbReference type="GO" id="GO:0016791">
    <property type="term" value="F:phosphatase activity"/>
    <property type="evidence" value="ECO:0007669"/>
    <property type="project" value="TreeGrafter"/>
</dbReference>
<dbReference type="GO" id="GO:0016853">
    <property type="term" value="F:isomerase activity"/>
    <property type="evidence" value="ECO:0007669"/>
    <property type="project" value="UniProtKB-KW"/>
</dbReference>
<dbReference type="SMART" id="SM00855">
    <property type="entry name" value="PGAM"/>
    <property type="match status" value="1"/>
</dbReference>
<dbReference type="InterPro" id="IPR013078">
    <property type="entry name" value="His_Pase_superF_clade-1"/>
</dbReference>
<dbReference type="EC" id="5.4.-.-" evidence="1"/>
<dbReference type="RefSeq" id="WP_315603663.1">
    <property type="nucleotide sequence ID" value="NZ_CP130318.1"/>
</dbReference>
<dbReference type="Proteomes" id="UP001305702">
    <property type="component" value="Chromosome"/>
</dbReference>
<dbReference type="Pfam" id="PF00300">
    <property type="entry name" value="His_Phos_1"/>
    <property type="match status" value="2"/>
</dbReference>
<protein>
    <submittedName>
        <fullName evidence="1">Phosphoglycerate mutase family protein</fullName>
        <ecNumber evidence="1">5.4.-.-</ecNumber>
    </submittedName>
</protein>
<dbReference type="KEGG" id="paun:MJA45_20015"/>
<dbReference type="SUPFAM" id="SSF53254">
    <property type="entry name" value="Phosphoglycerate mutase-like"/>
    <property type="match status" value="1"/>
</dbReference>
<organism evidence="1 2">
    <name type="scientific">Paenibacillus aurantius</name>
    <dbReference type="NCBI Taxonomy" id="2918900"/>
    <lineage>
        <taxon>Bacteria</taxon>
        <taxon>Bacillati</taxon>
        <taxon>Bacillota</taxon>
        <taxon>Bacilli</taxon>
        <taxon>Bacillales</taxon>
        <taxon>Paenibacillaceae</taxon>
        <taxon>Paenibacillus</taxon>
    </lineage>
</organism>
<sequence length="181" mass="20723">MEILVIRHGESEDETIDLNEPLTTLGIEQSKKMSLRVSQEFPPEIIWSSPLQRARETAQILATTVDCPIHYVDDLREQDQEESGLHFHQRVRQIFSHIKDSSKPFKRIAIVSHGGTITKLIQTFLQLPPESNAWFHTNNTGIHFLDYHSKADIIKFANSTDHLKPFKTAPVWSFHSGNPSD</sequence>
<dbReference type="InterPro" id="IPR029033">
    <property type="entry name" value="His_PPase_superfam"/>
</dbReference>
<evidence type="ECO:0000313" key="2">
    <source>
        <dbReference type="Proteomes" id="UP001305702"/>
    </source>
</evidence>
<evidence type="ECO:0000313" key="1">
    <source>
        <dbReference type="EMBL" id="WNQ09890.1"/>
    </source>
</evidence>
<dbReference type="GO" id="GO:0005737">
    <property type="term" value="C:cytoplasm"/>
    <property type="evidence" value="ECO:0007669"/>
    <property type="project" value="TreeGrafter"/>
</dbReference>